<dbReference type="Proteomes" id="UP000016930">
    <property type="component" value="Unassembled WGS sequence"/>
</dbReference>
<keyword evidence="3" id="KW-1185">Reference proteome</keyword>
<dbReference type="EMBL" id="KB445793">
    <property type="protein sequence ID" value="EMD39592.1"/>
    <property type="molecule type" value="Genomic_DNA"/>
</dbReference>
<organism evidence="2 3">
    <name type="scientific">Ceriporiopsis subvermispora (strain B)</name>
    <name type="common">White-rot fungus</name>
    <name type="synonym">Gelatoporia subvermispora</name>
    <dbReference type="NCBI Taxonomy" id="914234"/>
    <lineage>
        <taxon>Eukaryota</taxon>
        <taxon>Fungi</taxon>
        <taxon>Dikarya</taxon>
        <taxon>Basidiomycota</taxon>
        <taxon>Agaricomycotina</taxon>
        <taxon>Agaricomycetes</taxon>
        <taxon>Polyporales</taxon>
        <taxon>Gelatoporiaceae</taxon>
        <taxon>Gelatoporia</taxon>
    </lineage>
</organism>
<dbReference type="HOGENOM" id="CLU_626985_0_0_1"/>
<gene>
    <name evidence="2" type="ORF">CERSUDRAFT_121831</name>
</gene>
<name>M2RM91_CERS8</name>
<reference evidence="2 3" key="1">
    <citation type="journal article" date="2012" name="Proc. Natl. Acad. Sci. U.S.A.">
        <title>Comparative genomics of Ceriporiopsis subvermispora and Phanerochaete chrysosporium provide insight into selective ligninolysis.</title>
        <authorList>
            <person name="Fernandez-Fueyo E."/>
            <person name="Ruiz-Duenas F.J."/>
            <person name="Ferreira P."/>
            <person name="Floudas D."/>
            <person name="Hibbett D.S."/>
            <person name="Canessa P."/>
            <person name="Larrondo L.F."/>
            <person name="James T.Y."/>
            <person name="Seelenfreund D."/>
            <person name="Lobos S."/>
            <person name="Polanco R."/>
            <person name="Tello M."/>
            <person name="Honda Y."/>
            <person name="Watanabe T."/>
            <person name="Watanabe T."/>
            <person name="Ryu J.S."/>
            <person name="Kubicek C.P."/>
            <person name="Schmoll M."/>
            <person name="Gaskell J."/>
            <person name="Hammel K.E."/>
            <person name="St John F.J."/>
            <person name="Vanden Wymelenberg A."/>
            <person name="Sabat G."/>
            <person name="Splinter BonDurant S."/>
            <person name="Syed K."/>
            <person name="Yadav J.S."/>
            <person name="Doddapaneni H."/>
            <person name="Subramanian V."/>
            <person name="Lavin J.L."/>
            <person name="Oguiza J.A."/>
            <person name="Perez G."/>
            <person name="Pisabarro A.G."/>
            <person name="Ramirez L."/>
            <person name="Santoyo F."/>
            <person name="Master E."/>
            <person name="Coutinho P.M."/>
            <person name="Henrissat B."/>
            <person name="Lombard V."/>
            <person name="Magnuson J.K."/>
            <person name="Kuees U."/>
            <person name="Hori C."/>
            <person name="Igarashi K."/>
            <person name="Samejima M."/>
            <person name="Held B.W."/>
            <person name="Barry K.W."/>
            <person name="LaButti K.M."/>
            <person name="Lapidus A."/>
            <person name="Lindquist E.A."/>
            <person name="Lucas S.M."/>
            <person name="Riley R."/>
            <person name="Salamov A.A."/>
            <person name="Hoffmeister D."/>
            <person name="Schwenk D."/>
            <person name="Hadar Y."/>
            <person name="Yarden O."/>
            <person name="de Vries R.P."/>
            <person name="Wiebenga A."/>
            <person name="Stenlid J."/>
            <person name="Eastwood D."/>
            <person name="Grigoriev I.V."/>
            <person name="Berka R.M."/>
            <person name="Blanchette R.A."/>
            <person name="Kersten P."/>
            <person name="Martinez A.T."/>
            <person name="Vicuna R."/>
            <person name="Cullen D."/>
        </authorList>
    </citation>
    <scope>NUCLEOTIDE SEQUENCE [LARGE SCALE GENOMIC DNA]</scope>
    <source>
        <strain evidence="2 3">B</strain>
    </source>
</reference>
<feature type="chain" id="PRO_5004024211" evidence="1">
    <location>
        <begin position="21"/>
        <end position="437"/>
    </location>
</feature>
<sequence length="437" mass="48863">MPLWPVALWLAPLFNLLVLHLHPLLRDRVAMGPSLEHPSAARIRLIRVISQSARVAEHELRGFGSECSADMEQVRLIHRFRQRHNETPHSTVAISGRIYASHTVAITKYRATSSSDSDVPQRHKSVARTIFGHTLGRLGVDLVDWRRVLVMWLTAFPAVYSSFDSECGYCGVVRNSAKQIPKTKNRPSLGGKREHVAVPSECTRRDIVLLSTFRLPSRRLGTRAFFSEEQTNKMQMDARIGFSLGGVPRWHTKGLGQVLEERMKQDISLYDLIMKIRCACSLRWSIKLQTNVDNNKTLQRPMGLSASVNLDHTGPASSRWLYADMVAAYSATSSVSIFAGAGSTTANNFCDWLDGRNCGVTDHGLSRGAAQTVKPGPALVSHKETIQMYHVHDPDGSRKNGDSRTTICGRKPPLLGFTPFYINQGQGIERMNKLRRR</sequence>
<evidence type="ECO:0000313" key="2">
    <source>
        <dbReference type="EMBL" id="EMD39592.1"/>
    </source>
</evidence>
<accession>M2RM91</accession>
<dbReference type="AlphaFoldDB" id="M2RM91"/>
<evidence type="ECO:0000256" key="1">
    <source>
        <dbReference type="SAM" id="SignalP"/>
    </source>
</evidence>
<feature type="signal peptide" evidence="1">
    <location>
        <begin position="1"/>
        <end position="20"/>
    </location>
</feature>
<keyword evidence="1" id="KW-0732">Signal</keyword>
<protein>
    <submittedName>
        <fullName evidence="2">Uncharacterized protein</fullName>
    </submittedName>
</protein>
<evidence type="ECO:0000313" key="3">
    <source>
        <dbReference type="Proteomes" id="UP000016930"/>
    </source>
</evidence>
<proteinExistence type="predicted"/>